<sequence>MTESESTERSPYSQSRRAPRLLNTFMHNHGTETRLPASIVRVPRPPTDVFLSIFQSIACRIWYNANDPTAFPPTAHIPEEYCTTPGVDKYYSVLITIMSTADGIGSILGYALFSYLASRYGRRPVLLGFLMISVISAASFLCAQLFLDWRQLALLLLWIICEIVGNARTVVFATNVCILDTAKAEERTVSLSQVAGWGAFGGTLSTAVGGSITSYAHNTKTVYAVSIACMMFLVLYTFLMVPETFPVEKREQLRLERLENSRSGESNAQNSGSIRSWLSRMRKSVMVAFESFEVLKPTYNPESGSKNWRLIYCAIHIFVVTLADGYVMQAALIYFSTQYMYNPAQNGYVLTLYTLVGTLTYTVGVPFLVGLLKPLYQKKEQKQVEDPEHSDDNNPQNSEASEEEEDEEAPLNPSPEEAVISESSEHLDVHITLASWFIESVAYIVVGLTHTVVHQMIAIGCAGLGAGRVTAFRSLVAASVEPLKQGEALAAIEMISSVGLMLSPLVMGSILTSTIGTVPQTIFYVHAAIIVFGAAVLFLIRDVDRYHTPLSEDNTDR</sequence>
<comment type="subcellular location">
    <subcellularLocation>
        <location evidence="1">Membrane</location>
        <topology evidence="1">Multi-pass membrane protein</topology>
    </subcellularLocation>
</comment>
<evidence type="ECO:0000256" key="3">
    <source>
        <dbReference type="ARBA" id="ARBA00022989"/>
    </source>
</evidence>
<dbReference type="InterPro" id="IPR011701">
    <property type="entry name" value="MFS"/>
</dbReference>
<proteinExistence type="predicted"/>
<evidence type="ECO:0000313" key="7">
    <source>
        <dbReference type="EMBL" id="KAF4612066.1"/>
    </source>
</evidence>
<feature type="transmembrane region" description="Helical" evidence="6">
    <location>
        <begin position="125"/>
        <end position="146"/>
    </location>
</feature>
<dbReference type="PANTHER" id="PTHR23507:SF1">
    <property type="entry name" value="FI18259P1-RELATED"/>
    <property type="match status" value="1"/>
</dbReference>
<feature type="transmembrane region" description="Helical" evidence="6">
    <location>
        <begin position="494"/>
        <end position="515"/>
    </location>
</feature>
<reference evidence="7 8" key="1">
    <citation type="submission" date="2019-12" db="EMBL/GenBank/DDBJ databases">
        <authorList>
            <person name="Floudas D."/>
            <person name="Bentzer J."/>
            <person name="Ahren D."/>
            <person name="Johansson T."/>
            <person name="Persson P."/>
            <person name="Tunlid A."/>
        </authorList>
    </citation>
    <scope>NUCLEOTIDE SEQUENCE [LARGE SCALE GENOMIC DNA]</scope>
    <source>
        <strain evidence="7 8">CBS 102.39</strain>
    </source>
</reference>
<dbReference type="GO" id="GO:0016020">
    <property type="term" value="C:membrane"/>
    <property type="evidence" value="ECO:0007669"/>
    <property type="project" value="UniProtKB-SubCell"/>
</dbReference>
<evidence type="ECO:0000256" key="5">
    <source>
        <dbReference type="SAM" id="MobiDB-lite"/>
    </source>
</evidence>
<organism evidence="7 8">
    <name type="scientific">Agrocybe pediades</name>
    <dbReference type="NCBI Taxonomy" id="84607"/>
    <lineage>
        <taxon>Eukaryota</taxon>
        <taxon>Fungi</taxon>
        <taxon>Dikarya</taxon>
        <taxon>Basidiomycota</taxon>
        <taxon>Agaricomycotina</taxon>
        <taxon>Agaricomycetes</taxon>
        <taxon>Agaricomycetidae</taxon>
        <taxon>Agaricales</taxon>
        <taxon>Agaricineae</taxon>
        <taxon>Strophariaceae</taxon>
        <taxon>Agrocybe</taxon>
    </lineage>
</organism>
<feature type="transmembrane region" description="Helical" evidence="6">
    <location>
        <begin position="152"/>
        <end position="173"/>
    </location>
</feature>
<feature type="transmembrane region" description="Helical" evidence="6">
    <location>
        <begin position="310"/>
        <end position="335"/>
    </location>
</feature>
<evidence type="ECO:0000256" key="1">
    <source>
        <dbReference type="ARBA" id="ARBA00004141"/>
    </source>
</evidence>
<evidence type="ECO:0000313" key="8">
    <source>
        <dbReference type="Proteomes" id="UP000521872"/>
    </source>
</evidence>
<accession>A0A8H4QJQ6</accession>
<feature type="compositionally biased region" description="Basic and acidic residues" evidence="5">
    <location>
        <begin position="381"/>
        <end position="392"/>
    </location>
</feature>
<dbReference type="EMBL" id="JAACJL010000057">
    <property type="protein sequence ID" value="KAF4612066.1"/>
    <property type="molecule type" value="Genomic_DNA"/>
</dbReference>
<dbReference type="Gene3D" id="1.20.1250.20">
    <property type="entry name" value="MFS general substrate transporter like domains"/>
    <property type="match status" value="2"/>
</dbReference>
<comment type="caution">
    <text evidence="7">The sequence shown here is derived from an EMBL/GenBank/DDBJ whole genome shotgun (WGS) entry which is preliminary data.</text>
</comment>
<dbReference type="GO" id="GO:0022857">
    <property type="term" value="F:transmembrane transporter activity"/>
    <property type="evidence" value="ECO:0007669"/>
    <property type="project" value="InterPro"/>
</dbReference>
<feature type="transmembrane region" description="Helical" evidence="6">
    <location>
        <begin position="90"/>
        <end position="113"/>
    </location>
</feature>
<evidence type="ECO:0000256" key="2">
    <source>
        <dbReference type="ARBA" id="ARBA00022692"/>
    </source>
</evidence>
<dbReference type="Proteomes" id="UP000521872">
    <property type="component" value="Unassembled WGS sequence"/>
</dbReference>
<name>A0A8H4QJQ6_9AGAR</name>
<keyword evidence="8" id="KW-1185">Reference proteome</keyword>
<feature type="transmembrane region" description="Helical" evidence="6">
    <location>
        <begin position="222"/>
        <end position="241"/>
    </location>
</feature>
<dbReference type="Pfam" id="PF07690">
    <property type="entry name" value="MFS_1"/>
    <property type="match status" value="2"/>
</dbReference>
<keyword evidence="4 6" id="KW-0472">Membrane</keyword>
<feature type="region of interest" description="Disordered" evidence="5">
    <location>
        <begin position="381"/>
        <end position="419"/>
    </location>
</feature>
<feature type="transmembrane region" description="Helical" evidence="6">
    <location>
        <begin position="521"/>
        <end position="540"/>
    </location>
</feature>
<dbReference type="PANTHER" id="PTHR23507">
    <property type="entry name" value="ZGC:174356"/>
    <property type="match status" value="1"/>
</dbReference>
<feature type="transmembrane region" description="Helical" evidence="6">
    <location>
        <begin position="194"/>
        <end position="216"/>
    </location>
</feature>
<dbReference type="InterPro" id="IPR036259">
    <property type="entry name" value="MFS_trans_sf"/>
</dbReference>
<dbReference type="AlphaFoldDB" id="A0A8H4QJQ6"/>
<gene>
    <name evidence="7" type="ORF">D9613_003886</name>
</gene>
<feature type="transmembrane region" description="Helical" evidence="6">
    <location>
        <begin position="347"/>
        <end position="372"/>
    </location>
</feature>
<evidence type="ECO:0000256" key="4">
    <source>
        <dbReference type="ARBA" id="ARBA00023136"/>
    </source>
</evidence>
<keyword evidence="2 6" id="KW-0812">Transmembrane</keyword>
<evidence type="ECO:0000256" key="6">
    <source>
        <dbReference type="SAM" id="Phobius"/>
    </source>
</evidence>
<protein>
    <submittedName>
        <fullName evidence="7">Uncharacterized protein</fullName>
    </submittedName>
</protein>
<feature type="compositionally biased region" description="Acidic residues" evidence="5">
    <location>
        <begin position="400"/>
        <end position="409"/>
    </location>
</feature>
<keyword evidence="3 6" id="KW-1133">Transmembrane helix</keyword>
<dbReference type="SUPFAM" id="SSF103473">
    <property type="entry name" value="MFS general substrate transporter"/>
    <property type="match status" value="2"/>
</dbReference>